<dbReference type="PROSITE" id="PS50089">
    <property type="entry name" value="ZF_RING_2"/>
    <property type="match status" value="1"/>
</dbReference>
<feature type="compositionally biased region" description="Polar residues" evidence="5">
    <location>
        <begin position="259"/>
        <end position="271"/>
    </location>
</feature>
<gene>
    <name evidence="7" type="ORF">Vretimale_18801</name>
</gene>
<dbReference type="Gene3D" id="3.30.40.10">
    <property type="entry name" value="Zinc/RING finger domain, C3HC4 (zinc finger)"/>
    <property type="match status" value="1"/>
</dbReference>
<feature type="domain" description="RING-type" evidence="6">
    <location>
        <begin position="6"/>
        <end position="53"/>
    </location>
</feature>
<dbReference type="Pfam" id="PF00097">
    <property type="entry name" value="zf-C3HC4"/>
    <property type="match status" value="1"/>
</dbReference>
<sequence length="271" mass="29815">MDTWTCSVCYREHIPAKQRYKVLRCGHEYCTKCLAELVWRQQSHRCPTCPMCRQPMLHCGPSSHGLEAPANSSATASWTAANSLGASGSATHGPSGQLAPACDILPLQIGRVRFELRVERTLNGAEESVRSTICKLFQLDPNRLKLVSRSRCLETEEQLRAAAASRSVVALIASRRNPAITGPIQWILRLLLLPLRSVWQRMVSLLRWLAATRIVVRLCAALRPMASAMRLFAASLNPAFVAPPVSTKNSTADAVRNSGAVSSTTQMQLRQ</sequence>
<dbReference type="SMART" id="SM00184">
    <property type="entry name" value="RING"/>
    <property type="match status" value="1"/>
</dbReference>
<evidence type="ECO:0000313" key="8">
    <source>
        <dbReference type="Proteomes" id="UP000722791"/>
    </source>
</evidence>
<dbReference type="AlphaFoldDB" id="A0A8J4GXZ7"/>
<evidence type="ECO:0000259" key="6">
    <source>
        <dbReference type="PROSITE" id="PS50089"/>
    </source>
</evidence>
<reference evidence="7" key="1">
    <citation type="journal article" date="2021" name="Proc. Natl. Acad. Sci. U.S.A.">
        <title>Three genomes in the algal genus Volvox reveal the fate of a haploid sex-determining region after a transition to homothallism.</title>
        <authorList>
            <person name="Yamamoto K."/>
            <person name="Hamaji T."/>
            <person name="Kawai-Toyooka H."/>
            <person name="Matsuzaki R."/>
            <person name="Takahashi F."/>
            <person name="Nishimura Y."/>
            <person name="Kawachi M."/>
            <person name="Noguchi H."/>
            <person name="Minakuchi Y."/>
            <person name="Umen J.G."/>
            <person name="Toyoda A."/>
            <person name="Nozaki H."/>
        </authorList>
    </citation>
    <scope>NUCLEOTIDE SEQUENCE</scope>
    <source>
        <strain evidence="7">NIES-3785</strain>
    </source>
</reference>
<keyword evidence="2 4" id="KW-0863">Zinc-finger</keyword>
<dbReference type="InterPro" id="IPR017907">
    <property type="entry name" value="Znf_RING_CS"/>
</dbReference>
<comment type="caution">
    <text evidence="7">The sequence shown here is derived from an EMBL/GenBank/DDBJ whole genome shotgun (WGS) entry which is preliminary data.</text>
</comment>
<evidence type="ECO:0000313" key="7">
    <source>
        <dbReference type="EMBL" id="GIM16148.1"/>
    </source>
</evidence>
<proteinExistence type="predicted"/>
<feature type="region of interest" description="Disordered" evidence="5">
    <location>
        <begin position="249"/>
        <end position="271"/>
    </location>
</feature>
<protein>
    <recommendedName>
        <fullName evidence="6">RING-type domain-containing protein</fullName>
    </recommendedName>
</protein>
<name>A0A8J4GXZ7_9CHLO</name>
<dbReference type="SUPFAM" id="SSF57850">
    <property type="entry name" value="RING/U-box"/>
    <property type="match status" value="1"/>
</dbReference>
<dbReference type="Proteomes" id="UP000722791">
    <property type="component" value="Unassembled WGS sequence"/>
</dbReference>
<dbReference type="PROSITE" id="PS00518">
    <property type="entry name" value="ZF_RING_1"/>
    <property type="match status" value="1"/>
</dbReference>
<keyword evidence="3" id="KW-0862">Zinc</keyword>
<evidence type="ECO:0000256" key="4">
    <source>
        <dbReference type="PROSITE-ProRule" id="PRU00175"/>
    </source>
</evidence>
<accession>A0A8J4GXZ7</accession>
<evidence type="ECO:0000256" key="5">
    <source>
        <dbReference type="SAM" id="MobiDB-lite"/>
    </source>
</evidence>
<dbReference type="InterPro" id="IPR013083">
    <property type="entry name" value="Znf_RING/FYVE/PHD"/>
</dbReference>
<dbReference type="EMBL" id="BNCQ01000075">
    <property type="protein sequence ID" value="GIM16148.1"/>
    <property type="molecule type" value="Genomic_DNA"/>
</dbReference>
<organism evidence="7 8">
    <name type="scientific">Volvox reticuliferus</name>
    <dbReference type="NCBI Taxonomy" id="1737510"/>
    <lineage>
        <taxon>Eukaryota</taxon>
        <taxon>Viridiplantae</taxon>
        <taxon>Chlorophyta</taxon>
        <taxon>core chlorophytes</taxon>
        <taxon>Chlorophyceae</taxon>
        <taxon>CS clade</taxon>
        <taxon>Chlamydomonadales</taxon>
        <taxon>Volvocaceae</taxon>
        <taxon>Volvox</taxon>
    </lineage>
</organism>
<evidence type="ECO:0000256" key="3">
    <source>
        <dbReference type="ARBA" id="ARBA00022833"/>
    </source>
</evidence>
<keyword evidence="1" id="KW-0479">Metal-binding</keyword>
<evidence type="ECO:0000256" key="1">
    <source>
        <dbReference type="ARBA" id="ARBA00022723"/>
    </source>
</evidence>
<dbReference type="InterPro" id="IPR018957">
    <property type="entry name" value="Znf_C3HC4_RING-type"/>
</dbReference>
<dbReference type="InterPro" id="IPR001841">
    <property type="entry name" value="Znf_RING"/>
</dbReference>
<dbReference type="GO" id="GO:0008270">
    <property type="term" value="F:zinc ion binding"/>
    <property type="evidence" value="ECO:0007669"/>
    <property type="project" value="UniProtKB-KW"/>
</dbReference>
<evidence type="ECO:0000256" key="2">
    <source>
        <dbReference type="ARBA" id="ARBA00022771"/>
    </source>
</evidence>